<gene>
    <name evidence="3" type="ORF">HannXRQ_Chr01g0019051</name>
    <name evidence="2" type="ORF">HanXRQr2_Chr01g0028871</name>
</gene>
<evidence type="ECO:0000313" key="2">
    <source>
        <dbReference type="EMBL" id="KAF5822637.1"/>
    </source>
</evidence>
<dbReference type="PANTHER" id="PTHR34145">
    <property type="entry name" value="OS02G0105600 PROTEIN"/>
    <property type="match status" value="1"/>
</dbReference>
<reference evidence="2 4" key="1">
    <citation type="journal article" date="2017" name="Nature">
        <title>The sunflower genome provides insights into oil metabolism, flowering and Asterid evolution.</title>
        <authorList>
            <person name="Badouin H."/>
            <person name="Gouzy J."/>
            <person name="Grassa C.J."/>
            <person name="Murat F."/>
            <person name="Staton S.E."/>
            <person name="Cottret L."/>
            <person name="Lelandais-Briere C."/>
            <person name="Owens G.L."/>
            <person name="Carrere S."/>
            <person name="Mayjonade B."/>
            <person name="Legrand L."/>
            <person name="Gill N."/>
            <person name="Kane N.C."/>
            <person name="Bowers J.E."/>
            <person name="Hubner S."/>
            <person name="Bellec A."/>
            <person name="Berard A."/>
            <person name="Berges H."/>
            <person name="Blanchet N."/>
            <person name="Boniface M.C."/>
            <person name="Brunel D."/>
            <person name="Catrice O."/>
            <person name="Chaidir N."/>
            <person name="Claudel C."/>
            <person name="Donnadieu C."/>
            <person name="Faraut T."/>
            <person name="Fievet G."/>
            <person name="Helmstetter N."/>
            <person name="King M."/>
            <person name="Knapp S.J."/>
            <person name="Lai Z."/>
            <person name="Le Paslier M.C."/>
            <person name="Lippi Y."/>
            <person name="Lorenzon L."/>
            <person name="Mandel J.R."/>
            <person name="Marage G."/>
            <person name="Marchand G."/>
            <person name="Marquand E."/>
            <person name="Bret-Mestries E."/>
            <person name="Morien E."/>
            <person name="Nambeesan S."/>
            <person name="Nguyen T."/>
            <person name="Pegot-Espagnet P."/>
            <person name="Pouilly N."/>
            <person name="Raftis F."/>
            <person name="Sallet E."/>
            <person name="Schiex T."/>
            <person name="Thomas J."/>
            <person name="Vandecasteele C."/>
            <person name="Vares D."/>
            <person name="Vear F."/>
            <person name="Vautrin S."/>
            <person name="Crespi M."/>
            <person name="Mangin B."/>
            <person name="Burke J.M."/>
            <person name="Salse J."/>
            <person name="Munos S."/>
            <person name="Vincourt P."/>
            <person name="Rieseberg L.H."/>
            <person name="Langlade N.B."/>
        </authorList>
    </citation>
    <scope>NUCLEOTIDE SEQUENCE [LARGE SCALE GENOMIC DNA]</scope>
    <source>
        <strain evidence="4">cv. SF193</strain>
        <tissue evidence="2">Leaves</tissue>
    </source>
</reference>
<dbReference type="EMBL" id="CM007890">
    <property type="protein sequence ID" value="OTG37458.1"/>
    <property type="molecule type" value="Genomic_DNA"/>
</dbReference>
<accession>A0A251VPH7</accession>
<dbReference type="Proteomes" id="UP000215914">
    <property type="component" value="Chromosome 1"/>
</dbReference>
<organism evidence="3 4">
    <name type="scientific">Helianthus annuus</name>
    <name type="common">Common sunflower</name>
    <dbReference type="NCBI Taxonomy" id="4232"/>
    <lineage>
        <taxon>Eukaryota</taxon>
        <taxon>Viridiplantae</taxon>
        <taxon>Streptophyta</taxon>
        <taxon>Embryophyta</taxon>
        <taxon>Tracheophyta</taxon>
        <taxon>Spermatophyta</taxon>
        <taxon>Magnoliopsida</taxon>
        <taxon>eudicotyledons</taxon>
        <taxon>Gunneridae</taxon>
        <taxon>Pentapetalae</taxon>
        <taxon>asterids</taxon>
        <taxon>campanulids</taxon>
        <taxon>Asterales</taxon>
        <taxon>Asteraceae</taxon>
        <taxon>Asteroideae</taxon>
        <taxon>Heliantheae alliance</taxon>
        <taxon>Heliantheae</taxon>
        <taxon>Helianthus</taxon>
    </lineage>
</organism>
<proteinExistence type="predicted"/>
<feature type="domain" description="FBD" evidence="1">
    <location>
        <begin position="301"/>
        <end position="375"/>
    </location>
</feature>
<evidence type="ECO:0000313" key="3">
    <source>
        <dbReference type="EMBL" id="OTG37458.1"/>
    </source>
</evidence>
<dbReference type="SMART" id="SM00579">
    <property type="entry name" value="FBD"/>
    <property type="match status" value="1"/>
</dbReference>
<reference evidence="3" key="2">
    <citation type="submission" date="2017-02" db="EMBL/GenBank/DDBJ databases">
        <title>Sunflower complete genome.</title>
        <authorList>
            <person name="Langlade N."/>
            <person name="Munos S."/>
        </authorList>
    </citation>
    <scope>NUCLEOTIDE SEQUENCE [LARGE SCALE GENOMIC DNA]</scope>
    <source>
        <tissue evidence="3">Leaves</tissue>
    </source>
</reference>
<dbReference type="Gene3D" id="3.80.10.10">
    <property type="entry name" value="Ribonuclease Inhibitor"/>
    <property type="match status" value="1"/>
</dbReference>
<dbReference type="InterPro" id="IPR006566">
    <property type="entry name" value="FBD"/>
</dbReference>
<dbReference type="InterPro" id="IPR053772">
    <property type="entry name" value="At1g61320/At1g61330-like"/>
</dbReference>
<dbReference type="Gramene" id="mRNA:HanXRQr2_Chr01g0028871">
    <property type="protein sequence ID" value="mRNA:HanXRQr2_Chr01g0028871"/>
    <property type="gene ID" value="HanXRQr2_Chr01g0028871"/>
</dbReference>
<protein>
    <submittedName>
        <fullName evidence="2">FBD domain, leucine-rich repeat domain superfamily</fullName>
    </submittedName>
    <submittedName>
        <fullName evidence="3">Putative FBD domain, Leucine-rich repeat domain, L domain-like protein</fullName>
    </submittedName>
</protein>
<evidence type="ECO:0000313" key="4">
    <source>
        <dbReference type="Proteomes" id="UP000215914"/>
    </source>
</evidence>
<dbReference type="SUPFAM" id="SSF52047">
    <property type="entry name" value="RNI-like"/>
    <property type="match status" value="1"/>
</dbReference>
<dbReference type="Pfam" id="PF23622">
    <property type="entry name" value="LRR_At1g61320_AtMIF1"/>
    <property type="match status" value="1"/>
</dbReference>
<dbReference type="InterPro" id="IPR055357">
    <property type="entry name" value="LRR_At1g61320_AtMIF1"/>
</dbReference>
<dbReference type="PANTHER" id="PTHR34145:SF28">
    <property type="entry name" value="F-BOX DOMAIN-CONTAINING PROTEIN"/>
    <property type="match status" value="1"/>
</dbReference>
<dbReference type="AlphaFoldDB" id="A0A251VPH7"/>
<evidence type="ECO:0000259" key="1">
    <source>
        <dbReference type="SMART" id="SM00579"/>
    </source>
</evidence>
<keyword evidence="4" id="KW-1185">Reference proteome</keyword>
<name>A0A251VPH7_HELAN</name>
<reference evidence="2" key="3">
    <citation type="submission" date="2020-06" db="EMBL/GenBank/DDBJ databases">
        <title>Helianthus annuus Genome sequencing and assembly Release 2.</title>
        <authorList>
            <person name="Gouzy J."/>
            <person name="Langlade N."/>
            <person name="Munos S."/>
        </authorList>
    </citation>
    <scope>NUCLEOTIDE SEQUENCE</scope>
    <source>
        <tissue evidence="2">Leaves</tissue>
    </source>
</reference>
<sequence>MSVLNVDFDFAIKLSSKGAFDPNGFIRVINKIMTHHKGPIFRFVLYIPYEINLDSFQEVDQWILILSRNSVKQFILVNSNQVYPLHSSVFSCMELKYLGIYNCIFKPPIGFEGFPNLQSCNLMNIHFGDNLGGTVINLPQLKMLALDTCGNVKSFNIKALNLRTLRVISCLDAMSLPLLHSERLDVVQIRLLKSKVDFPRVERFNLAVMLSKLPMVVSFTIDGYFLKFLAAEKFPKWLPHEAKCLKKLEFQSFNFGDLDQLEGALYMLQNSPDLKGLHVTHEQMGPDADLELTSNHLESHDCLQTLFMLQTVELTSLEGSRPELLFIKLLLDHSPRLENMIIRPKATTDTEKRYNIAKDVMLFPRASSKAKMVFLDPQP</sequence>
<dbReference type="InParanoid" id="A0A251VPH7"/>
<dbReference type="OMA" id="LEYTNIV"/>
<dbReference type="InterPro" id="IPR032675">
    <property type="entry name" value="LRR_dom_sf"/>
</dbReference>
<dbReference type="EMBL" id="MNCJ02000316">
    <property type="protein sequence ID" value="KAF5822637.1"/>
    <property type="molecule type" value="Genomic_DNA"/>
</dbReference>